<evidence type="ECO:0000256" key="4">
    <source>
        <dbReference type="ARBA" id="ARBA00023239"/>
    </source>
</evidence>
<dbReference type="InterPro" id="IPR004839">
    <property type="entry name" value="Aminotransferase_I/II_large"/>
</dbReference>
<accession>A0A0L0QV81</accession>
<dbReference type="PANTHER" id="PTHR43525:SF1">
    <property type="entry name" value="PROTEIN MALY"/>
    <property type="match status" value="1"/>
</dbReference>
<keyword evidence="8" id="KW-1185">Reference proteome</keyword>
<protein>
    <recommendedName>
        <fullName evidence="2">cysteine-S-conjugate beta-lyase</fullName>
        <ecNumber evidence="2">4.4.1.13</ecNumber>
    </recommendedName>
</protein>
<evidence type="ECO:0000313" key="8">
    <source>
        <dbReference type="Proteomes" id="UP000036780"/>
    </source>
</evidence>
<keyword evidence="4 7" id="KW-0456">Lyase</keyword>
<dbReference type="Proteomes" id="UP000036780">
    <property type="component" value="Unassembled WGS sequence"/>
</dbReference>
<dbReference type="EC" id="4.4.1.13" evidence="2"/>
<keyword evidence="3" id="KW-0663">Pyridoxal phosphate</keyword>
<dbReference type="Pfam" id="PF00155">
    <property type="entry name" value="Aminotran_1_2"/>
    <property type="match status" value="1"/>
</dbReference>
<organism evidence="7 8">
    <name type="scientific">Virgibacillus pantothenticus</name>
    <dbReference type="NCBI Taxonomy" id="1473"/>
    <lineage>
        <taxon>Bacteria</taxon>
        <taxon>Bacillati</taxon>
        <taxon>Bacillota</taxon>
        <taxon>Bacilli</taxon>
        <taxon>Bacillales</taxon>
        <taxon>Bacillaceae</taxon>
        <taxon>Virgibacillus</taxon>
    </lineage>
</organism>
<dbReference type="GO" id="GO:0030170">
    <property type="term" value="F:pyridoxal phosphate binding"/>
    <property type="evidence" value="ECO:0007669"/>
    <property type="project" value="InterPro"/>
</dbReference>
<dbReference type="InterPro" id="IPR051798">
    <property type="entry name" value="Class-II_PLP-Dep_Aminotrans"/>
</dbReference>
<dbReference type="InterPro" id="IPR015421">
    <property type="entry name" value="PyrdxlP-dep_Trfase_major"/>
</dbReference>
<name>A0A0L0QV81_VIRPA</name>
<dbReference type="RefSeq" id="WP_050350392.1">
    <property type="nucleotide sequence ID" value="NZ_CP073011.1"/>
</dbReference>
<evidence type="ECO:0000259" key="6">
    <source>
        <dbReference type="Pfam" id="PF00155"/>
    </source>
</evidence>
<evidence type="ECO:0000313" key="7">
    <source>
        <dbReference type="EMBL" id="KNE22108.1"/>
    </source>
</evidence>
<reference evidence="8" key="1">
    <citation type="submission" date="2015-07" db="EMBL/GenBank/DDBJ databases">
        <title>Fjat-10053 dsm26.</title>
        <authorList>
            <person name="Liu B."/>
            <person name="Wang J."/>
            <person name="Zhu Y."/>
            <person name="Liu G."/>
            <person name="Chen Q."/>
            <person name="Chen Z."/>
            <person name="Lan J."/>
            <person name="Che J."/>
            <person name="Ge C."/>
            <person name="Shi H."/>
            <person name="Pan Z."/>
            <person name="Liu X."/>
        </authorList>
    </citation>
    <scope>NUCLEOTIDE SEQUENCE [LARGE SCALE GENOMIC DNA]</scope>
    <source>
        <strain evidence="8">DSM 26</strain>
    </source>
</reference>
<dbReference type="InterPro" id="IPR027619">
    <property type="entry name" value="C-S_lyase_PatB-like"/>
</dbReference>
<dbReference type="Gene3D" id="3.40.640.10">
    <property type="entry name" value="Type I PLP-dependent aspartate aminotransferase-like (Major domain)"/>
    <property type="match status" value="1"/>
</dbReference>
<dbReference type="CDD" id="cd00609">
    <property type="entry name" value="AAT_like"/>
    <property type="match status" value="1"/>
</dbReference>
<dbReference type="PANTHER" id="PTHR43525">
    <property type="entry name" value="PROTEIN MALY"/>
    <property type="match status" value="1"/>
</dbReference>
<dbReference type="InterPro" id="IPR015422">
    <property type="entry name" value="PyrdxlP-dep_Trfase_small"/>
</dbReference>
<comment type="similarity">
    <text evidence="5">Belongs to the class-II pyridoxal-phosphate-dependent aminotransferase family. MalY/PatB cystathionine beta-lyase subfamily.</text>
</comment>
<evidence type="ECO:0000256" key="5">
    <source>
        <dbReference type="ARBA" id="ARBA00037974"/>
    </source>
</evidence>
<dbReference type="SUPFAM" id="SSF53383">
    <property type="entry name" value="PLP-dependent transferases"/>
    <property type="match status" value="1"/>
</dbReference>
<proteinExistence type="inferred from homology"/>
<dbReference type="GO" id="GO:0047804">
    <property type="term" value="F:cysteine-S-conjugate beta-lyase activity"/>
    <property type="evidence" value="ECO:0007669"/>
    <property type="project" value="UniProtKB-EC"/>
</dbReference>
<gene>
    <name evidence="7" type="ORF">AFK71_04755</name>
</gene>
<evidence type="ECO:0000256" key="2">
    <source>
        <dbReference type="ARBA" id="ARBA00012224"/>
    </source>
</evidence>
<evidence type="ECO:0000256" key="3">
    <source>
        <dbReference type="ARBA" id="ARBA00022898"/>
    </source>
</evidence>
<dbReference type="OrthoDB" id="9802872at2"/>
<comment type="caution">
    <text evidence="7">The sequence shown here is derived from an EMBL/GenBank/DDBJ whole genome shotgun (WGS) entry which is preliminary data.</text>
</comment>
<dbReference type="PATRIC" id="fig|1473.5.peg.3925"/>
<dbReference type="EMBL" id="LGTO01000004">
    <property type="protein sequence ID" value="KNE22108.1"/>
    <property type="molecule type" value="Genomic_DNA"/>
</dbReference>
<sequence>MNIFEVQHDRKNTRSVKWDMLEPVFQTDDVLPMWVADMDFKAPDKVNEALIERAKHGIYGYTMVDDAVKASIVNWINRRHQWEINPNWLSFSPGVVTSLHMAVQAFTEPDDKILIQTPVYTPFYNVIKSHGRQIVKNPLRYEDNYYQIDFNDFEEKLKQGVKAFILCSPHNPVGRVWKREELEQLARLCLAYNVLIISDEIHCDLTFPGEIHIPIASLSEEINNQAITCMSPSKTFNLAGLQASYIVTANKELREKINNQLSKQGVHELNTMGNTALEAAYIHGDQWLDELREVLKSHKEYVQKMFQTQVPYITVTNSEGTYLLWIDCSTLKMEPDALRKFMIQEAKVGLNTGKDYGEEGSSFMRMNIACPRVTLEEGVNRIIQAIQNIR</sequence>
<dbReference type="NCBIfam" id="TIGR04350">
    <property type="entry name" value="C_S_lyase_PatB"/>
    <property type="match status" value="1"/>
</dbReference>
<feature type="domain" description="Aminotransferase class I/classII large" evidence="6">
    <location>
        <begin position="36"/>
        <end position="382"/>
    </location>
</feature>
<dbReference type="Gene3D" id="3.90.1150.10">
    <property type="entry name" value="Aspartate Aminotransferase, domain 1"/>
    <property type="match status" value="1"/>
</dbReference>
<comment type="cofactor">
    <cofactor evidence="1">
        <name>pyridoxal 5'-phosphate</name>
        <dbReference type="ChEBI" id="CHEBI:597326"/>
    </cofactor>
</comment>
<dbReference type="GeneID" id="66869871"/>
<evidence type="ECO:0000256" key="1">
    <source>
        <dbReference type="ARBA" id="ARBA00001933"/>
    </source>
</evidence>
<dbReference type="AlphaFoldDB" id="A0A0L0QV81"/>
<dbReference type="InterPro" id="IPR015424">
    <property type="entry name" value="PyrdxlP-dep_Trfase"/>
</dbReference>